<dbReference type="PANTHER" id="PTHR30026">
    <property type="entry name" value="OUTER MEMBRANE PROTEIN TOLC"/>
    <property type="match status" value="1"/>
</dbReference>
<evidence type="ECO:0000256" key="2">
    <source>
        <dbReference type="ARBA" id="ARBA00022448"/>
    </source>
</evidence>
<dbReference type="GO" id="GO:0015562">
    <property type="term" value="F:efflux transmembrane transporter activity"/>
    <property type="evidence" value="ECO:0007669"/>
    <property type="project" value="InterPro"/>
</dbReference>
<keyword evidence="4" id="KW-0812">Transmembrane</keyword>
<protein>
    <recommendedName>
        <fullName evidence="9">TolC family protein</fullName>
    </recommendedName>
</protein>
<evidence type="ECO:0000256" key="6">
    <source>
        <dbReference type="ARBA" id="ARBA00023237"/>
    </source>
</evidence>
<reference evidence="8" key="1">
    <citation type="submission" date="2018-05" db="EMBL/GenBank/DDBJ databases">
        <authorList>
            <person name="Lanie J.A."/>
            <person name="Ng W.-L."/>
            <person name="Kazmierczak K.M."/>
            <person name="Andrzejewski T.M."/>
            <person name="Davidsen T.M."/>
            <person name="Wayne K.J."/>
            <person name="Tettelin H."/>
            <person name="Glass J.I."/>
            <person name="Rusch D."/>
            <person name="Podicherti R."/>
            <person name="Tsui H.-C.T."/>
            <person name="Winkler M.E."/>
        </authorList>
    </citation>
    <scope>NUCLEOTIDE SEQUENCE</scope>
</reference>
<evidence type="ECO:0000313" key="8">
    <source>
        <dbReference type="EMBL" id="SVA42457.1"/>
    </source>
</evidence>
<evidence type="ECO:0000256" key="1">
    <source>
        <dbReference type="ARBA" id="ARBA00004442"/>
    </source>
</evidence>
<dbReference type="GO" id="GO:1990281">
    <property type="term" value="C:efflux pump complex"/>
    <property type="evidence" value="ECO:0007669"/>
    <property type="project" value="TreeGrafter"/>
</dbReference>
<evidence type="ECO:0000256" key="4">
    <source>
        <dbReference type="ARBA" id="ARBA00022692"/>
    </source>
</evidence>
<dbReference type="EMBL" id="UINC01009468">
    <property type="protein sequence ID" value="SVA42457.1"/>
    <property type="molecule type" value="Genomic_DNA"/>
</dbReference>
<sequence>MTRKNNRFAVWLFSLALVIPMGLSGQQEGEGYEVGAALPPVDPGRVRVEISLEDAIARALEMNLDVQSVRLNPQIQQYSLQSAQAAFDPTMSATYGYNNNTNQSTSQLDGGLQTSTMRQTYNASINKPTPWYGGRLSASFNNSRTETDNAFSTLPLSYRSTLSLNYTQPLLAGRKTDNQRTSLETTVIQGDNSDIQLDAQIANIAYLIQVSYWGLRAAIEQIEIQNQNLIQAQDLLEQNRIRVQIGTMSDLQMLQAEAQVANAEQSRLGAEIQWRNQELSFKRLLVGGPNDPLLVQTLIPTSAPTLVFQEPDIDAAIAIALEQRTDLRQSRNNREISSLNLAVSQNNTRPDLNLTAAYSVQGTGGDRYQRVGLGGELELVEPGGYTTGLRSILDRNTPTWSVNLNFSYPIGNKGSRASLRRAELQLEQTDLSIRSQELGVVIEVTNAGLNVRDTFLLLEAAQRSREVSERAAEVEATRFGVGASTNYEVTQARDALTSARLSELRAIINYVNAVAEFELVQYIG</sequence>
<feature type="coiled-coil region" evidence="7">
    <location>
        <begin position="215"/>
        <end position="273"/>
    </location>
</feature>
<name>A0A381VS60_9ZZZZ</name>
<proteinExistence type="predicted"/>
<dbReference type="Pfam" id="PF02321">
    <property type="entry name" value="OEP"/>
    <property type="match status" value="2"/>
</dbReference>
<comment type="subcellular location">
    <subcellularLocation>
        <location evidence="1">Cell outer membrane</location>
    </subcellularLocation>
</comment>
<organism evidence="8">
    <name type="scientific">marine metagenome</name>
    <dbReference type="NCBI Taxonomy" id="408172"/>
    <lineage>
        <taxon>unclassified sequences</taxon>
        <taxon>metagenomes</taxon>
        <taxon>ecological metagenomes</taxon>
    </lineage>
</organism>
<keyword evidence="6" id="KW-0998">Cell outer membrane</keyword>
<evidence type="ECO:0000256" key="3">
    <source>
        <dbReference type="ARBA" id="ARBA00022452"/>
    </source>
</evidence>
<evidence type="ECO:0000256" key="5">
    <source>
        <dbReference type="ARBA" id="ARBA00023136"/>
    </source>
</evidence>
<evidence type="ECO:0000256" key="7">
    <source>
        <dbReference type="SAM" id="Coils"/>
    </source>
</evidence>
<evidence type="ECO:0008006" key="9">
    <source>
        <dbReference type="Google" id="ProtNLM"/>
    </source>
</evidence>
<gene>
    <name evidence="8" type="ORF">METZ01_LOCUS95311</name>
</gene>
<dbReference type="SUPFAM" id="SSF56954">
    <property type="entry name" value="Outer membrane efflux proteins (OEP)"/>
    <property type="match status" value="1"/>
</dbReference>
<dbReference type="GO" id="GO:0009279">
    <property type="term" value="C:cell outer membrane"/>
    <property type="evidence" value="ECO:0007669"/>
    <property type="project" value="UniProtKB-SubCell"/>
</dbReference>
<accession>A0A381VS60</accession>
<keyword evidence="3" id="KW-1134">Transmembrane beta strand</keyword>
<keyword evidence="2" id="KW-0813">Transport</keyword>
<dbReference type="Gene3D" id="1.20.1600.10">
    <property type="entry name" value="Outer membrane efflux proteins (OEP)"/>
    <property type="match status" value="1"/>
</dbReference>
<dbReference type="GO" id="GO:0015288">
    <property type="term" value="F:porin activity"/>
    <property type="evidence" value="ECO:0007669"/>
    <property type="project" value="TreeGrafter"/>
</dbReference>
<dbReference type="InterPro" id="IPR051906">
    <property type="entry name" value="TolC-like"/>
</dbReference>
<dbReference type="PANTHER" id="PTHR30026:SF23">
    <property type="entry name" value="TO APRF-PUTATIVE OUTER MEMBRANE EFFLUX PROTEIN OR SECRETED ALKALINE PHOSPHATASE-RELATED"/>
    <property type="match status" value="1"/>
</dbReference>
<keyword evidence="7" id="KW-0175">Coiled coil</keyword>
<dbReference type="AlphaFoldDB" id="A0A381VS60"/>
<dbReference type="InterPro" id="IPR003423">
    <property type="entry name" value="OMP_efflux"/>
</dbReference>
<keyword evidence="5" id="KW-0472">Membrane</keyword>